<reference evidence="4 5" key="1">
    <citation type="submission" date="2024-09" db="EMBL/GenBank/DDBJ databases">
        <title>Genome sequencing and assembly of Phytophthora oleae, isolate VK10A, causative agent of rot of olive drupes.</title>
        <authorList>
            <person name="Conti Taguali S."/>
            <person name="Riolo M."/>
            <person name="La Spada F."/>
            <person name="Cacciola S.O."/>
            <person name="Dionisio G."/>
        </authorList>
    </citation>
    <scope>NUCLEOTIDE SEQUENCE [LARGE SCALE GENOMIC DNA]</scope>
    <source>
        <strain evidence="4 5">VK10A</strain>
    </source>
</reference>
<keyword evidence="2" id="KW-1133">Transmembrane helix</keyword>
<comment type="caution">
    <text evidence="4">The sequence shown here is derived from an EMBL/GenBank/DDBJ whole genome shotgun (WGS) entry which is preliminary data.</text>
</comment>
<organism evidence="4 5">
    <name type="scientific">Phytophthora oleae</name>
    <dbReference type="NCBI Taxonomy" id="2107226"/>
    <lineage>
        <taxon>Eukaryota</taxon>
        <taxon>Sar</taxon>
        <taxon>Stramenopiles</taxon>
        <taxon>Oomycota</taxon>
        <taxon>Peronosporomycetes</taxon>
        <taxon>Peronosporales</taxon>
        <taxon>Peronosporaceae</taxon>
        <taxon>Phytophthora</taxon>
    </lineage>
</organism>
<evidence type="ECO:0000313" key="4">
    <source>
        <dbReference type="EMBL" id="KAL3665694.1"/>
    </source>
</evidence>
<feature type="chain" id="PRO_5044893788" description="TKL protein kinase" evidence="3">
    <location>
        <begin position="28"/>
        <end position="290"/>
    </location>
</feature>
<name>A0ABD3FJF6_9STRA</name>
<dbReference type="AlphaFoldDB" id="A0ABD3FJF6"/>
<feature type="compositionally biased region" description="Low complexity" evidence="1">
    <location>
        <begin position="194"/>
        <end position="213"/>
    </location>
</feature>
<evidence type="ECO:0008006" key="6">
    <source>
        <dbReference type="Google" id="ProtNLM"/>
    </source>
</evidence>
<feature type="signal peptide" evidence="3">
    <location>
        <begin position="1"/>
        <end position="27"/>
    </location>
</feature>
<protein>
    <recommendedName>
        <fullName evidence="6">TKL protein kinase</fullName>
    </recommendedName>
</protein>
<keyword evidence="2" id="KW-0472">Membrane</keyword>
<dbReference type="Proteomes" id="UP001632037">
    <property type="component" value="Unassembled WGS sequence"/>
</dbReference>
<keyword evidence="3" id="KW-0732">Signal</keyword>
<evidence type="ECO:0000256" key="1">
    <source>
        <dbReference type="SAM" id="MobiDB-lite"/>
    </source>
</evidence>
<sequence>MQFIIQPRAVPVAVLSVIAALVQSVLAESFAGTVIYSGRECSGTPLIVSVVGSVDCEAVECALLIADGVAYSFATNCETTDRQTYVTDAFEGSSYIMIETFTYKCKLFLGTMAFLATGECQVYDEQADNYVVARVKDDGSASIGIYNDSSCTGAPFLSYEPDSEMVSNHSCYRSYNVIYTSETSASSQISATSTSLSGTDRLNSTSSSSNSGDFVGEDNDRGSLPSSEQVGSQVAGNETISLSPSESSGGINTGAIVGILVAYVILCKAACILCMDRVERFFRRLLGVRR</sequence>
<keyword evidence="2" id="KW-0812">Transmembrane</keyword>
<feature type="region of interest" description="Disordered" evidence="1">
    <location>
        <begin position="194"/>
        <end position="248"/>
    </location>
</feature>
<dbReference type="EMBL" id="JBIMZQ010000019">
    <property type="protein sequence ID" value="KAL3665694.1"/>
    <property type="molecule type" value="Genomic_DNA"/>
</dbReference>
<gene>
    <name evidence="4" type="ORF">V7S43_009127</name>
</gene>
<accession>A0ABD3FJF6</accession>
<keyword evidence="5" id="KW-1185">Reference proteome</keyword>
<feature type="transmembrane region" description="Helical" evidence="2">
    <location>
        <begin position="254"/>
        <end position="275"/>
    </location>
</feature>
<feature type="compositionally biased region" description="Polar residues" evidence="1">
    <location>
        <begin position="224"/>
        <end position="248"/>
    </location>
</feature>
<evidence type="ECO:0000256" key="2">
    <source>
        <dbReference type="SAM" id="Phobius"/>
    </source>
</evidence>
<proteinExistence type="predicted"/>
<evidence type="ECO:0000256" key="3">
    <source>
        <dbReference type="SAM" id="SignalP"/>
    </source>
</evidence>
<evidence type="ECO:0000313" key="5">
    <source>
        <dbReference type="Proteomes" id="UP001632037"/>
    </source>
</evidence>